<evidence type="ECO:0000313" key="3">
    <source>
        <dbReference type="EMBL" id="KAH9372309.1"/>
    </source>
</evidence>
<dbReference type="VEuPathDB" id="VectorBase:HLOH_049681"/>
<organism evidence="3 4">
    <name type="scientific">Haemaphysalis longicornis</name>
    <name type="common">Bush tick</name>
    <dbReference type="NCBI Taxonomy" id="44386"/>
    <lineage>
        <taxon>Eukaryota</taxon>
        <taxon>Metazoa</taxon>
        <taxon>Ecdysozoa</taxon>
        <taxon>Arthropoda</taxon>
        <taxon>Chelicerata</taxon>
        <taxon>Arachnida</taxon>
        <taxon>Acari</taxon>
        <taxon>Parasitiformes</taxon>
        <taxon>Ixodida</taxon>
        <taxon>Ixodoidea</taxon>
        <taxon>Ixodidae</taxon>
        <taxon>Haemaphysalinae</taxon>
        <taxon>Haemaphysalis</taxon>
    </lineage>
</organism>
<dbReference type="Pfam" id="PF21787">
    <property type="entry name" value="TNP-like_RNaseH_N"/>
    <property type="match status" value="1"/>
</dbReference>
<keyword evidence="4" id="KW-1185">Reference proteome</keyword>
<evidence type="ECO:0000259" key="2">
    <source>
        <dbReference type="Pfam" id="PF21787"/>
    </source>
</evidence>
<dbReference type="OrthoDB" id="6514146at2759"/>
<dbReference type="InterPro" id="IPR048365">
    <property type="entry name" value="TNP-like_RNaseH_N"/>
</dbReference>
<gene>
    <name evidence="3" type="ORF">HPB48_000220</name>
</gene>
<accession>A0A9J6GAB6</accession>
<feature type="domain" description="Transposable element P transposase-like RNase H" evidence="2">
    <location>
        <begin position="112"/>
        <end position="159"/>
    </location>
</feature>
<evidence type="ECO:0000313" key="4">
    <source>
        <dbReference type="Proteomes" id="UP000821853"/>
    </source>
</evidence>
<reference evidence="3 4" key="1">
    <citation type="journal article" date="2020" name="Cell">
        <title>Large-Scale Comparative Analyses of Tick Genomes Elucidate Their Genetic Diversity and Vector Capacities.</title>
        <authorList>
            <consortium name="Tick Genome and Microbiome Consortium (TIGMIC)"/>
            <person name="Jia N."/>
            <person name="Wang J."/>
            <person name="Shi W."/>
            <person name="Du L."/>
            <person name="Sun Y."/>
            <person name="Zhan W."/>
            <person name="Jiang J.F."/>
            <person name="Wang Q."/>
            <person name="Zhang B."/>
            <person name="Ji P."/>
            <person name="Bell-Sakyi L."/>
            <person name="Cui X.M."/>
            <person name="Yuan T.T."/>
            <person name="Jiang B.G."/>
            <person name="Yang W.F."/>
            <person name="Lam T.T."/>
            <person name="Chang Q.C."/>
            <person name="Ding S.J."/>
            <person name="Wang X.J."/>
            <person name="Zhu J.G."/>
            <person name="Ruan X.D."/>
            <person name="Zhao L."/>
            <person name="Wei J.T."/>
            <person name="Ye R.Z."/>
            <person name="Que T.C."/>
            <person name="Du C.H."/>
            <person name="Zhou Y.H."/>
            <person name="Cheng J.X."/>
            <person name="Dai P.F."/>
            <person name="Guo W.B."/>
            <person name="Han X.H."/>
            <person name="Huang E.J."/>
            <person name="Li L.F."/>
            <person name="Wei W."/>
            <person name="Gao Y.C."/>
            <person name="Liu J.Z."/>
            <person name="Shao H.Z."/>
            <person name="Wang X."/>
            <person name="Wang C.C."/>
            <person name="Yang T.C."/>
            <person name="Huo Q.B."/>
            <person name="Li W."/>
            <person name="Chen H.Y."/>
            <person name="Chen S.E."/>
            <person name="Zhou L.G."/>
            <person name="Ni X.B."/>
            <person name="Tian J.H."/>
            <person name="Sheng Y."/>
            <person name="Liu T."/>
            <person name="Pan Y.S."/>
            <person name="Xia L.Y."/>
            <person name="Li J."/>
            <person name="Zhao F."/>
            <person name="Cao W.C."/>
        </authorList>
    </citation>
    <scope>NUCLEOTIDE SEQUENCE [LARGE SCALE GENOMIC DNA]</scope>
    <source>
        <strain evidence="3">HaeL-2018</strain>
    </source>
</reference>
<proteinExistence type="predicted"/>
<name>A0A9J6GAB6_HAELO</name>
<protein>
    <recommendedName>
        <fullName evidence="2">Transposable element P transposase-like RNase H domain-containing protein</fullName>
    </recommendedName>
</protein>
<evidence type="ECO:0000256" key="1">
    <source>
        <dbReference type="SAM" id="Coils"/>
    </source>
</evidence>
<comment type="caution">
    <text evidence="3">The sequence shown here is derived from an EMBL/GenBank/DDBJ whole genome shotgun (WGS) entry which is preliminary data.</text>
</comment>
<dbReference type="EMBL" id="JABSTR010000006">
    <property type="protein sequence ID" value="KAH9372309.1"/>
    <property type="molecule type" value="Genomic_DNA"/>
</dbReference>
<dbReference type="AlphaFoldDB" id="A0A9J6GAB6"/>
<sequence>MERALRRKNERLTRTVDAYKQELQKLRDESCAGAFLEVASDAERGDAKALLLLDQVKNYKKKKPQWSETTIRHCIVIRNLSAKAYEYLRTENLLRLPCNKTLQKYIGTVSGEVGFSHLVRCRLEMELQGLDTAQSKVCSLIVDEMRIRQKLQYSKQRDHSSVTLTWAPSCSILSRDLTTKPWQILSRAFFSAACMPGTRYLSGISSRKGALESSSQK</sequence>
<feature type="coiled-coil region" evidence="1">
    <location>
        <begin position="2"/>
        <end position="29"/>
    </location>
</feature>
<dbReference type="OMA" id="QWSETTI"/>
<keyword evidence="1" id="KW-0175">Coiled coil</keyword>
<dbReference type="Proteomes" id="UP000821853">
    <property type="component" value="Chromosome 4"/>
</dbReference>